<feature type="transmembrane region" description="Helical" evidence="1">
    <location>
        <begin position="251"/>
        <end position="269"/>
    </location>
</feature>
<dbReference type="STRING" id="663278.Ethha_2048"/>
<evidence type="ECO:0000313" key="2">
    <source>
        <dbReference type="EMBL" id="ADU27565.1"/>
    </source>
</evidence>
<sequence length="309" mass="33979">MLRFYRAPDDRLAETGEGKDVRFISAVTPTDAEVSRLSAHLGTGRDVFRAALEADATPRMEVFEGAVLFVCASPVAYRRGEAMRFEVVPLSLVLSGRTAAAVCGRENPAVNELVQGLGAAANQNGRVVLQFMQVLAARFARHLRQIEKITTYLEKQPGSAKRNHKLRELLDLETALVRFSMALRENETVLESLLRGRLLTLTEEERLLLEHVRAEMKRTGELAAAYSRLLDGTIGTLATIASNNLNRMLRVFSIVIILLAILLAGFFVYGLQTPGFPRVGVFLVLALSAFCMSCGALVLHRGRAGRQTP</sequence>
<dbReference type="InterPro" id="IPR045861">
    <property type="entry name" value="CorA_cytoplasmic_dom"/>
</dbReference>
<accession>E6U393</accession>
<dbReference type="InterPro" id="IPR047199">
    <property type="entry name" value="CorA-like"/>
</dbReference>
<evidence type="ECO:0000256" key="1">
    <source>
        <dbReference type="SAM" id="Phobius"/>
    </source>
</evidence>
<gene>
    <name evidence="2" type="ordered locus">Ethha_2048</name>
</gene>
<dbReference type="InterPro" id="IPR002523">
    <property type="entry name" value="MgTranspt_CorA/ZnTranspt_ZntB"/>
</dbReference>
<name>E6U393_ETHHY</name>
<dbReference type="Proteomes" id="UP000001551">
    <property type="component" value="Chromosome"/>
</dbReference>
<dbReference type="PANTHER" id="PTHR47891">
    <property type="entry name" value="TRANSPORTER-RELATED"/>
    <property type="match status" value="1"/>
</dbReference>
<evidence type="ECO:0000313" key="3">
    <source>
        <dbReference type="Proteomes" id="UP000001551"/>
    </source>
</evidence>
<dbReference type="EMBL" id="CP002400">
    <property type="protein sequence ID" value="ADU27565.1"/>
    <property type="molecule type" value="Genomic_DNA"/>
</dbReference>
<dbReference type="Pfam" id="PF01544">
    <property type="entry name" value="CorA"/>
    <property type="match status" value="1"/>
</dbReference>
<keyword evidence="3" id="KW-1185">Reference proteome</keyword>
<reference evidence="2 3" key="1">
    <citation type="submission" date="2010-12" db="EMBL/GenBank/DDBJ databases">
        <title>Complete sequence of Ethanoligenens harbinense YUAN-3.</title>
        <authorList>
            <person name="Lucas S."/>
            <person name="Copeland A."/>
            <person name="Lapidus A."/>
            <person name="Cheng J.-F."/>
            <person name="Bruce D."/>
            <person name="Goodwin L."/>
            <person name="Pitluck S."/>
            <person name="Chertkov O."/>
            <person name="Misra M."/>
            <person name="Detter J.C."/>
            <person name="Han C."/>
            <person name="Tapia R."/>
            <person name="Land M."/>
            <person name="Hauser L."/>
            <person name="Jeffries C."/>
            <person name="Kyrpides N."/>
            <person name="Ivanova N."/>
            <person name="Mikhailova N."/>
            <person name="Wang A."/>
            <person name="Mouttaki H."/>
            <person name="He Z."/>
            <person name="Zhou J."/>
            <person name="Hemme C.L."/>
            <person name="Woyke T."/>
        </authorList>
    </citation>
    <scope>NUCLEOTIDE SEQUENCE [LARGE SCALE GENOMIC DNA]</scope>
    <source>
        <strain evidence="3">DSM 18485 / JCM 12961 / CGMCC 1.5033 / YUAN-3</strain>
    </source>
</reference>
<dbReference type="RefSeq" id="WP_013485913.1">
    <property type="nucleotide sequence ID" value="NC_014828.1"/>
</dbReference>
<dbReference type="HOGENOM" id="CLU_007127_8_1_9"/>
<organism evidence="2 3">
    <name type="scientific">Ethanoligenens harbinense (strain DSM 18485 / JCM 12961 / CGMCC 1.5033 / YUAN-3)</name>
    <dbReference type="NCBI Taxonomy" id="663278"/>
    <lineage>
        <taxon>Bacteria</taxon>
        <taxon>Bacillati</taxon>
        <taxon>Bacillota</taxon>
        <taxon>Clostridia</taxon>
        <taxon>Eubacteriales</taxon>
        <taxon>Oscillospiraceae</taxon>
        <taxon>Ethanoligenens</taxon>
    </lineage>
</organism>
<keyword evidence="1" id="KW-1133">Transmembrane helix</keyword>
<dbReference type="GO" id="GO:0016020">
    <property type="term" value="C:membrane"/>
    <property type="evidence" value="ECO:0007669"/>
    <property type="project" value="InterPro"/>
</dbReference>
<keyword evidence="1" id="KW-0472">Membrane</keyword>
<dbReference type="PANTHER" id="PTHR47891:SF2">
    <property type="entry name" value="MAGNESIUM AND COBALT TRANSPORTER"/>
    <property type="match status" value="1"/>
</dbReference>
<dbReference type="SUPFAM" id="SSF143865">
    <property type="entry name" value="CorA soluble domain-like"/>
    <property type="match status" value="1"/>
</dbReference>
<dbReference type="eggNOG" id="COG0598">
    <property type="taxonomic scope" value="Bacteria"/>
</dbReference>
<feature type="transmembrane region" description="Helical" evidence="1">
    <location>
        <begin position="281"/>
        <end position="299"/>
    </location>
</feature>
<protein>
    <submittedName>
        <fullName evidence="2">Transport protein, putative</fullName>
    </submittedName>
</protein>
<proteinExistence type="predicted"/>
<keyword evidence="1" id="KW-0812">Transmembrane</keyword>
<dbReference type="Gene3D" id="1.20.58.340">
    <property type="entry name" value="Magnesium transport protein CorA, transmembrane region"/>
    <property type="match status" value="1"/>
</dbReference>
<dbReference type="KEGG" id="eha:Ethha_2048"/>
<dbReference type="AlphaFoldDB" id="E6U393"/>
<dbReference type="GO" id="GO:0046873">
    <property type="term" value="F:metal ion transmembrane transporter activity"/>
    <property type="evidence" value="ECO:0007669"/>
    <property type="project" value="InterPro"/>
</dbReference>
<dbReference type="Gene3D" id="3.30.460.20">
    <property type="entry name" value="CorA soluble domain-like"/>
    <property type="match status" value="1"/>
</dbReference>